<feature type="transmembrane region" description="Helical" evidence="1">
    <location>
        <begin position="14"/>
        <end position="36"/>
    </location>
</feature>
<protein>
    <submittedName>
        <fullName evidence="2">Uncharacterized protein</fullName>
    </submittedName>
</protein>
<keyword evidence="1" id="KW-0812">Transmembrane</keyword>
<gene>
    <name evidence="2" type="ORF">EDD34_4079</name>
</gene>
<dbReference type="AlphaFoldDB" id="A0A3N4YS63"/>
<dbReference type="EMBL" id="RKQZ01000001">
    <property type="protein sequence ID" value="RPF23393.1"/>
    <property type="molecule type" value="Genomic_DNA"/>
</dbReference>
<name>A0A3N4YS63_9MICO</name>
<evidence type="ECO:0000256" key="1">
    <source>
        <dbReference type="SAM" id="Phobius"/>
    </source>
</evidence>
<keyword evidence="1" id="KW-1133">Transmembrane helix</keyword>
<dbReference type="Proteomes" id="UP000280501">
    <property type="component" value="Unassembled WGS sequence"/>
</dbReference>
<keyword evidence="1" id="KW-0472">Membrane</keyword>
<sequence length="52" mass="5873">MYAALWNFLPGPTWARALLCAGLGVILLAVCFEYLFPWLSDYMPFNETTVGE</sequence>
<organism evidence="2 3">
    <name type="scientific">Myceligenerans xiligouense</name>
    <dbReference type="NCBI Taxonomy" id="253184"/>
    <lineage>
        <taxon>Bacteria</taxon>
        <taxon>Bacillati</taxon>
        <taxon>Actinomycetota</taxon>
        <taxon>Actinomycetes</taxon>
        <taxon>Micrococcales</taxon>
        <taxon>Promicromonosporaceae</taxon>
        <taxon>Myceligenerans</taxon>
    </lineage>
</organism>
<accession>A0A3N4YS63</accession>
<reference evidence="2 3" key="1">
    <citation type="submission" date="2018-11" db="EMBL/GenBank/DDBJ databases">
        <title>Sequencing the genomes of 1000 actinobacteria strains.</title>
        <authorList>
            <person name="Klenk H.-P."/>
        </authorList>
    </citation>
    <scope>NUCLEOTIDE SEQUENCE [LARGE SCALE GENOMIC DNA]</scope>
    <source>
        <strain evidence="2 3">DSM 15700</strain>
    </source>
</reference>
<comment type="caution">
    <text evidence="2">The sequence shown here is derived from an EMBL/GenBank/DDBJ whole genome shotgun (WGS) entry which is preliminary data.</text>
</comment>
<dbReference type="RefSeq" id="WP_170177138.1">
    <property type="nucleotide sequence ID" value="NZ_RKQZ01000001.1"/>
</dbReference>
<evidence type="ECO:0000313" key="3">
    <source>
        <dbReference type="Proteomes" id="UP000280501"/>
    </source>
</evidence>
<keyword evidence="3" id="KW-1185">Reference proteome</keyword>
<evidence type="ECO:0000313" key="2">
    <source>
        <dbReference type="EMBL" id="RPF23393.1"/>
    </source>
</evidence>
<proteinExistence type="predicted"/>